<organism evidence="1">
    <name type="scientific">uncultured Rubrobacteraceae bacterium</name>
    <dbReference type="NCBI Taxonomy" id="349277"/>
    <lineage>
        <taxon>Bacteria</taxon>
        <taxon>Bacillati</taxon>
        <taxon>Actinomycetota</taxon>
        <taxon>Rubrobacteria</taxon>
        <taxon>Rubrobacterales</taxon>
        <taxon>Rubrobacteraceae</taxon>
        <taxon>environmental samples</taxon>
    </lineage>
</organism>
<protein>
    <submittedName>
        <fullName evidence="1">Uncharacterized protein</fullName>
    </submittedName>
</protein>
<name>A0A6J4PNB1_9ACTN</name>
<gene>
    <name evidence="1" type="ORF">AVDCRST_MAG82-1300</name>
</gene>
<dbReference type="EMBL" id="CADCVA010000181">
    <property type="protein sequence ID" value="CAA9419020.1"/>
    <property type="molecule type" value="Genomic_DNA"/>
</dbReference>
<sequence>MFDEDRRVLLVRFRYHGRIWGAAPGDGLEDEETHGEGKDFGFRAFMARL</sequence>
<accession>A0A6J4PNB1</accession>
<reference evidence="1" key="1">
    <citation type="submission" date="2020-02" db="EMBL/GenBank/DDBJ databases">
        <authorList>
            <person name="Meier V. D."/>
        </authorList>
    </citation>
    <scope>NUCLEOTIDE SEQUENCE</scope>
    <source>
        <strain evidence="1">AVDCRST_MAG82</strain>
    </source>
</reference>
<dbReference type="AlphaFoldDB" id="A0A6J4PNB1"/>
<proteinExistence type="predicted"/>
<evidence type="ECO:0000313" key="1">
    <source>
        <dbReference type="EMBL" id="CAA9419020.1"/>
    </source>
</evidence>